<accession>A0A379CJK4</accession>
<reference evidence="1 2" key="1">
    <citation type="submission" date="2018-06" db="EMBL/GenBank/DDBJ databases">
        <authorList>
            <consortium name="Pathogen Informatics"/>
            <person name="Doyle S."/>
        </authorList>
    </citation>
    <scope>NUCLEOTIDE SEQUENCE [LARGE SCALE GENOMIC DNA]</scope>
    <source>
        <strain evidence="1 2">NCTC11460</strain>
    </source>
</reference>
<dbReference type="RefSeq" id="WP_002843075.1">
    <property type="nucleotide sequence ID" value="NZ_FOVA01000005.1"/>
</dbReference>
<dbReference type="EMBL" id="UGTB01000004">
    <property type="protein sequence ID" value="SUB61926.1"/>
    <property type="molecule type" value="Genomic_DNA"/>
</dbReference>
<dbReference type="PANTHER" id="PTHR34547:SF1">
    <property type="entry name" value="YACP-LIKE NYN DOMAIN PROTEIN"/>
    <property type="match status" value="1"/>
</dbReference>
<sequence>MRYIDREMQKNKYVARKILIVDGYNVINAWSVLKKLGEDDLESARNKLVAYVMEYSKIKGYEAHVVFDAYNVKGVDEKIEHHHDVTVVFTKENQTADTYIEKFISGLSKYDEVYVATSDYAEQQIILGKGCSRIPARELIGDLSSAKEELRRDNHSRIKKYNNMNRLENKISPDVFSRLEEIRRKK</sequence>
<dbReference type="PANTHER" id="PTHR34547">
    <property type="entry name" value="YACP-LIKE NYN DOMAIN PROTEIN"/>
    <property type="match status" value="1"/>
</dbReference>
<name>A0A379CJK4_9FIRM</name>
<dbReference type="CDD" id="cd10912">
    <property type="entry name" value="PIN_YacP-like"/>
    <property type="match status" value="1"/>
</dbReference>
<dbReference type="AlphaFoldDB" id="A0A379CJK4"/>
<dbReference type="Proteomes" id="UP000255101">
    <property type="component" value="Unassembled WGS sequence"/>
</dbReference>
<dbReference type="InterPro" id="IPR010298">
    <property type="entry name" value="YacP-like"/>
</dbReference>
<proteinExistence type="predicted"/>
<evidence type="ECO:0000313" key="2">
    <source>
        <dbReference type="Proteomes" id="UP000255101"/>
    </source>
</evidence>
<gene>
    <name evidence="1" type="ORF">NCTC11460_01917</name>
</gene>
<protein>
    <submittedName>
        <fullName evidence="1">Predicted RNA-binding protein containing a PIN domain</fullName>
    </submittedName>
</protein>
<dbReference type="Pfam" id="PF05991">
    <property type="entry name" value="NYN_YacP"/>
    <property type="match status" value="1"/>
</dbReference>
<dbReference type="GeneID" id="79842148"/>
<organism evidence="1 2">
    <name type="scientific">Peptostreptococcus anaerobius</name>
    <dbReference type="NCBI Taxonomy" id="1261"/>
    <lineage>
        <taxon>Bacteria</taxon>
        <taxon>Bacillati</taxon>
        <taxon>Bacillota</taxon>
        <taxon>Clostridia</taxon>
        <taxon>Peptostreptococcales</taxon>
        <taxon>Peptostreptococcaceae</taxon>
        <taxon>Peptostreptococcus</taxon>
    </lineage>
</organism>
<evidence type="ECO:0000313" key="1">
    <source>
        <dbReference type="EMBL" id="SUB61926.1"/>
    </source>
</evidence>